<dbReference type="GO" id="GO:0001786">
    <property type="term" value="F:phosphatidylserine binding"/>
    <property type="evidence" value="ECO:0007669"/>
    <property type="project" value="TreeGrafter"/>
</dbReference>
<dbReference type="GO" id="GO:0031045">
    <property type="term" value="C:dense core granule"/>
    <property type="evidence" value="ECO:0007669"/>
    <property type="project" value="TreeGrafter"/>
</dbReference>
<dbReference type="PRINTS" id="PR00399">
    <property type="entry name" value="SYNAPTOTAGMN"/>
</dbReference>
<evidence type="ECO:0000259" key="4">
    <source>
        <dbReference type="PROSITE" id="PS50004"/>
    </source>
</evidence>
<dbReference type="AlphaFoldDB" id="A0A498MFY4"/>
<dbReference type="PRINTS" id="PR00360">
    <property type="entry name" value="C2DOMAIN"/>
</dbReference>
<dbReference type="Pfam" id="PF00782">
    <property type="entry name" value="DSPc"/>
    <property type="match status" value="1"/>
</dbReference>
<dbReference type="InterPro" id="IPR035892">
    <property type="entry name" value="C2_domain_sf"/>
</dbReference>
<comment type="caution">
    <text evidence="6">The sequence shown here is derived from an EMBL/GenBank/DDBJ whole genome shotgun (WGS) entry which is preliminary data.</text>
</comment>
<dbReference type="GO" id="GO:0005509">
    <property type="term" value="F:calcium ion binding"/>
    <property type="evidence" value="ECO:0007669"/>
    <property type="project" value="TreeGrafter"/>
</dbReference>
<sequence length="659" mass="74537">MDSGGTSDPYVKVYILPNKSKTFETKVFRKTLNPVFNEHFKYQIPQKELIESTLVMQVYDFNRFSKHDIIGEIRLNLSTVDWNHVIEEWRDLSEASKHEVQFTQYVIKFNQEHLGEICFSLRYVPASSKLTVIILEAKNLKKMDQGGSSDPYVKVQLILDKKKWKKKKTSVKKQTLNPYFNESFTFEVSFEQVQETTPLKQRAACDVRIWRGFLDTCSSLKLSVIILSTDNKPSQVVSAFCHQHLQNKTRGWKMETLEKWSRDIMAPHQLDKKEQSKQNGMIAKNLLNSLKIRNRLQLQPISRSACATGSCPDLMSRNEQPDSRPLAMALTPQLPPRTHRPLCLSVSSDSNGRFKALETQEWKNNLKAQMEQAHSAGAASSTGSLERASLFCASGSTTTSSSGLSSPVEHLTKSKSSSRFSLFSPPWNSSSESDSNPPSRSGSKKMRNYSRRAGPGSAKTGPETPEPKQSVPEHFQYSEPVISKVTDYIYVGNLNAAYSGRTLCRNNIDSIIDMSSLPGETCLRVIPCTCSRAVKHSWSRLKVDMSDLPDTVQEGLALKHRCFEDINECIDASTEKRKRVLVHCRDGFSLAPTCIIQYLMVKQNMRLIAAYELLRAKHPVNIRESHQNVLVSLERALRPGGNTDPECFKQAISRKVAWT</sequence>
<dbReference type="CDD" id="cd14498">
    <property type="entry name" value="DSP"/>
    <property type="match status" value="1"/>
</dbReference>
<proteinExistence type="inferred from homology"/>
<dbReference type="GO" id="GO:0048488">
    <property type="term" value="P:synaptic vesicle endocytosis"/>
    <property type="evidence" value="ECO:0007669"/>
    <property type="project" value="TreeGrafter"/>
</dbReference>
<feature type="region of interest" description="Disordered" evidence="3">
    <location>
        <begin position="418"/>
        <end position="472"/>
    </location>
</feature>
<keyword evidence="7" id="KW-1185">Reference proteome</keyword>
<dbReference type="InterPro" id="IPR020422">
    <property type="entry name" value="TYR_PHOSPHATASE_DUAL_dom"/>
</dbReference>
<evidence type="ECO:0000256" key="2">
    <source>
        <dbReference type="ARBA" id="ARBA00022737"/>
    </source>
</evidence>
<dbReference type="GO" id="GO:0005886">
    <property type="term" value="C:plasma membrane"/>
    <property type="evidence" value="ECO:0007669"/>
    <property type="project" value="TreeGrafter"/>
</dbReference>
<feature type="compositionally biased region" description="Low complexity" evidence="3">
    <location>
        <begin position="418"/>
        <end position="441"/>
    </location>
</feature>
<dbReference type="PROSITE" id="PS50004">
    <property type="entry name" value="C2"/>
    <property type="match status" value="2"/>
</dbReference>
<keyword evidence="2" id="KW-0677">Repeat</keyword>
<dbReference type="STRING" id="84645.A0A498MFY4"/>
<dbReference type="Proteomes" id="UP000290572">
    <property type="component" value="Unassembled WGS sequence"/>
</dbReference>
<dbReference type="EMBL" id="QBIY01012649">
    <property type="protein sequence ID" value="RXN20139.1"/>
    <property type="molecule type" value="Genomic_DNA"/>
</dbReference>
<comment type="similarity">
    <text evidence="1">Belongs to the synaptotagmin family.</text>
</comment>
<feature type="domain" description="C2" evidence="4">
    <location>
        <begin position="113"/>
        <end position="261"/>
    </location>
</feature>
<dbReference type="PANTHER" id="PTHR10024">
    <property type="entry name" value="SYNAPTOTAGMIN"/>
    <property type="match status" value="1"/>
</dbReference>
<reference evidence="6 7" key="1">
    <citation type="submission" date="2018-03" db="EMBL/GenBank/DDBJ databases">
        <title>Draft genome sequence of Rohu Carp (Labeo rohita).</title>
        <authorList>
            <person name="Das P."/>
            <person name="Kushwaha B."/>
            <person name="Joshi C.G."/>
            <person name="Kumar D."/>
            <person name="Nagpure N.S."/>
            <person name="Sahoo L."/>
            <person name="Das S.P."/>
            <person name="Bit A."/>
            <person name="Patnaik S."/>
            <person name="Meher P.K."/>
            <person name="Jayasankar P."/>
            <person name="Koringa P.G."/>
            <person name="Patel N.V."/>
            <person name="Hinsu A.T."/>
            <person name="Kumar R."/>
            <person name="Pandey M."/>
            <person name="Agarwal S."/>
            <person name="Srivastava S."/>
            <person name="Singh M."/>
            <person name="Iquebal M.A."/>
            <person name="Jaiswal S."/>
            <person name="Angadi U.B."/>
            <person name="Kumar N."/>
            <person name="Raza M."/>
            <person name="Shah T.M."/>
            <person name="Rai A."/>
            <person name="Jena J.K."/>
        </authorList>
    </citation>
    <scope>NUCLEOTIDE SEQUENCE [LARGE SCALE GENOMIC DNA]</scope>
    <source>
        <strain evidence="6">DASCIFA01</strain>
        <tissue evidence="6">Testis</tissue>
    </source>
</reference>
<protein>
    <submittedName>
        <fullName evidence="6">Synaptotagmin-1</fullName>
    </submittedName>
</protein>
<gene>
    <name evidence="6" type="ORF">ROHU_025177</name>
</gene>
<dbReference type="GO" id="GO:0030424">
    <property type="term" value="C:axon"/>
    <property type="evidence" value="ECO:0007669"/>
    <property type="project" value="TreeGrafter"/>
</dbReference>
<dbReference type="InterPro" id="IPR029021">
    <property type="entry name" value="Prot-tyrosine_phosphatase-like"/>
</dbReference>
<dbReference type="GO" id="GO:0030276">
    <property type="term" value="F:clathrin binding"/>
    <property type="evidence" value="ECO:0007669"/>
    <property type="project" value="TreeGrafter"/>
</dbReference>
<evidence type="ECO:0000313" key="7">
    <source>
        <dbReference type="Proteomes" id="UP000290572"/>
    </source>
</evidence>
<evidence type="ECO:0000256" key="1">
    <source>
        <dbReference type="ARBA" id="ARBA00006996"/>
    </source>
</evidence>
<dbReference type="PANTHER" id="PTHR10024:SF249">
    <property type="entry name" value="SYNAPTOTAGMIN-8"/>
    <property type="match status" value="1"/>
</dbReference>
<feature type="domain" description="Tyrosine specific protein phosphatases" evidence="5">
    <location>
        <begin position="560"/>
        <end position="629"/>
    </location>
</feature>
<dbReference type="Pfam" id="PF00168">
    <property type="entry name" value="C2"/>
    <property type="match status" value="2"/>
</dbReference>
<evidence type="ECO:0000256" key="3">
    <source>
        <dbReference type="SAM" id="MobiDB-lite"/>
    </source>
</evidence>
<dbReference type="SMART" id="SM00195">
    <property type="entry name" value="DSPc"/>
    <property type="match status" value="1"/>
</dbReference>
<dbReference type="GO" id="GO:0000149">
    <property type="term" value="F:SNARE binding"/>
    <property type="evidence" value="ECO:0007669"/>
    <property type="project" value="TreeGrafter"/>
</dbReference>
<dbReference type="InterPro" id="IPR000008">
    <property type="entry name" value="C2_dom"/>
</dbReference>
<accession>A0A498MFY4</accession>
<dbReference type="InterPro" id="IPR000340">
    <property type="entry name" value="Dual-sp_phosphatase_cat-dom"/>
</dbReference>
<feature type="domain" description="C2" evidence="4">
    <location>
        <begin position="1"/>
        <end position="90"/>
    </location>
</feature>
<dbReference type="GO" id="GO:0030672">
    <property type="term" value="C:synaptic vesicle membrane"/>
    <property type="evidence" value="ECO:0007669"/>
    <property type="project" value="TreeGrafter"/>
</dbReference>
<dbReference type="Gene3D" id="3.90.190.10">
    <property type="entry name" value="Protein tyrosine phosphatase superfamily"/>
    <property type="match status" value="1"/>
</dbReference>
<dbReference type="InterPro" id="IPR000387">
    <property type="entry name" value="Tyr_Pase_dom"/>
</dbReference>
<dbReference type="PROSITE" id="PS50056">
    <property type="entry name" value="TYR_PHOSPHATASE_2"/>
    <property type="match status" value="1"/>
</dbReference>
<evidence type="ECO:0000259" key="5">
    <source>
        <dbReference type="PROSITE" id="PS50056"/>
    </source>
</evidence>
<dbReference type="GO" id="GO:0005544">
    <property type="term" value="F:calcium-dependent phospholipid binding"/>
    <property type="evidence" value="ECO:0007669"/>
    <property type="project" value="TreeGrafter"/>
</dbReference>
<dbReference type="InterPro" id="IPR001565">
    <property type="entry name" value="Synaptotagmin"/>
</dbReference>
<dbReference type="Gene3D" id="2.60.40.150">
    <property type="entry name" value="C2 domain"/>
    <property type="match status" value="2"/>
</dbReference>
<name>A0A498MFY4_LABRO</name>
<dbReference type="SMART" id="SM00239">
    <property type="entry name" value="C2"/>
    <property type="match status" value="2"/>
</dbReference>
<dbReference type="SUPFAM" id="SSF49562">
    <property type="entry name" value="C2 domain (Calcium/lipid-binding domain, CaLB)"/>
    <property type="match status" value="2"/>
</dbReference>
<evidence type="ECO:0000313" key="6">
    <source>
        <dbReference type="EMBL" id="RXN20139.1"/>
    </source>
</evidence>
<dbReference type="SUPFAM" id="SSF52799">
    <property type="entry name" value="(Phosphotyrosine protein) phosphatases II"/>
    <property type="match status" value="1"/>
</dbReference>
<organism evidence="6 7">
    <name type="scientific">Labeo rohita</name>
    <name type="common">Indian major carp</name>
    <name type="synonym">Cyprinus rohita</name>
    <dbReference type="NCBI Taxonomy" id="84645"/>
    <lineage>
        <taxon>Eukaryota</taxon>
        <taxon>Metazoa</taxon>
        <taxon>Chordata</taxon>
        <taxon>Craniata</taxon>
        <taxon>Vertebrata</taxon>
        <taxon>Euteleostomi</taxon>
        <taxon>Actinopterygii</taxon>
        <taxon>Neopterygii</taxon>
        <taxon>Teleostei</taxon>
        <taxon>Ostariophysi</taxon>
        <taxon>Cypriniformes</taxon>
        <taxon>Cyprinidae</taxon>
        <taxon>Labeoninae</taxon>
        <taxon>Labeonini</taxon>
        <taxon>Labeo</taxon>
    </lineage>
</organism>
<dbReference type="GO" id="GO:0048791">
    <property type="term" value="P:calcium ion-regulated exocytosis of neurotransmitter"/>
    <property type="evidence" value="ECO:0007669"/>
    <property type="project" value="TreeGrafter"/>
</dbReference>